<reference evidence="3" key="1">
    <citation type="submission" date="2025-08" db="UniProtKB">
        <authorList>
            <consortium name="RefSeq"/>
        </authorList>
    </citation>
    <scope>IDENTIFICATION</scope>
    <source>
        <tissue evidence="3">Leaf</tissue>
    </source>
</reference>
<keyword evidence="2" id="KW-1185">Reference proteome</keyword>
<evidence type="ECO:0000313" key="3">
    <source>
        <dbReference type="RefSeq" id="XP_048137787.1"/>
    </source>
</evidence>
<organism evidence="2 3">
    <name type="scientific">Rhodamnia argentea</name>
    <dbReference type="NCBI Taxonomy" id="178133"/>
    <lineage>
        <taxon>Eukaryota</taxon>
        <taxon>Viridiplantae</taxon>
        <taxon>Streptophyta</taxon>
        <taxon>Embryophyta</taxon>
        <taxon>Tracheophyta</taxon>
        <taxon>Spermatophyta</taxon>
        <taxon>Magnoliopsida</taxon>
        <taxon>eudicotyledons</taxon>
        <taxon>Gunneridae</taxon>
        <taxon>Pentapetalae</taxon>
        <taxon>rosids</taxon>
        <taxon>malvids</taxon>
        <taxon>Myrtales</taxon>
        <taxon>Myrtaceae</taxon>
        <taxon>Myrtoideae</taxon>
        <taxon>Myrteae</taxon>
        <taxon>Australasian group</taxon>
        <taxon>Rhodamnia</taxon>
    </lineage>
</organism>
<dbReference type="Proteomes" id="UP000827889">
    <property type="component" value="Chromosome 7"/>
</dbReference>
<feature type="compositionally biased region" description="Polar residues" evidence="1">
    <location>
        <begin position="80"/>
        <end position="89"/>
    </location>
</feature>
<dbReference type="GeneID" id="115731217"/>
<proteinExistence type="predicted"/>
<feature type="region of interest" description="Disordered" evidence="1">
    <location>
        <begin position="35"/>
        <end position="98"/>
    </location>
</feature>
<sequence length="228" mass="24148">MGPLPCCRSRRKTGCKKPSRLALFSAEFVLQPLSAPIPPSAATTIKSSDHLDLPPTSLRPPATPPSTTTPPFSSHLRLPNTPNTPSNFGHQPRDAPSPPELWNSPQHLPCFCSPAPANLPAPVLLAADACSGHLKPPPTTSSYLTVPPSFLSPAATSTPAGKATTAANSHPTAYPALFLLWVPYFWAGAESVRPNSVGPRAGLRPNLFGHEVGPYIRPVDTLNWKLGP</sequence>
<feature type="compositionally biased region" description="Pro residues" evidence="1">
    <location>
        <begin position="57"/>
        <end position="68"/>
    </location>
</feature>
<dbReference type="RefSeq" id="XP_048137787.1">
    <property type="nucleotide sequence ID" value="XM_048281830.1"/>
</dbReference>
<evidence type="ECO:0000313" key="2">
    <source>
        <dbReference type="Proteomes" id="UP000827889"/>
    </source>
</evidence>
<name>A0ABM3HMG0_9MYRT</name>
<accession>A0ABM3HMG0</accession>
<gene>
    <name evidence="3" type="primary">LOC115731217</name>
</gene>
<protein>
    <submittedName>
        <fullName evidence="3">Classical arabinogalactan protein 9-like</fullName>
    </submittedName>
</protein>
<evidence type="ECO:0000256" key="1">
    <source>
        <dbReference type="SAM" id="MobiDB-lite"/>
    </source>
</evidence>